<dbReference type="AlphaFoldDB" id="F4QLK5"/>
<dbReference type="HOGENOM" id="CLU_079833_2_0_5"/>
<dbReference type="PIRSF" id="PIRSF011444">
    <property type="entry name" value="DUF1287"/>
    <property type="match status" value="1"/>
</dbReference>
<organism evidence="1 2">
    <name type="scientific">Asticcacaulis biprosthecium C19</name>
    <dbReference type="NCBI Taxonomy" id="715226"/>
    <lineage>
        <taxon>Bacteria</taxon>
        <taxon>Pseudomonadati</taxon>
        <taxon>Pseudomonadota</taxon>
        <taxon>Alphaproteobacteria</taxon>
        <taxon>Caulobacterales</taxon>
        <taxon>Caulobacteraceae</taxon>
        <taxon>Asticcacaulis</taxon>
    </lineage>
</organism>
<gene>
    <name evidence="1" type="ORF">ABI_19430</name>
</gene>
<evidence type="ECO:0008006" key="3">
    <source>
        <dbReference type="Google" id="ProtNLM"/>
    </source>
</evidence>
<accession>F4QLK5</accession>
<dbReference type="InterPro" id="IPR009706">
    <property type="entry name" value="DUF1287"/>
</dbReference>
<dbReference type="EMBL" id="GL883077">
    <property type="protein sequence ID" value="EGF93503.1"/>
    <property type="molecule type" value="Genomic_DNA"/>
</dbReference>
<name>F4QLK5_9CAUL</name>
<reference evidence="2" key="1">
    <citation type="submission" date="2011-03" db="EMBL/GenBank/DDBJ databases">
        <title>Draft genome sequence of Brevundimonas diminuta.</title>
        <authorList>
            <person name="Brown P.J.B."/>
            <person name="Buechlein A."/>
            <person name="Hemmerich C."/>
            <person name="Brun Y.V."/>
        </authorList>
    </citation>
    <scope>NUCLEOTIDE SEQUENCE [LARGE SCALE GENOMIC DNA]</scope>
    <source>
        <strain evidence="2">C19</strain>
    </source>
</reference>
<evidence type="ECO:0000313" key="1">
    <source>
        <dbReference type="EMBL" id="EGF93503.1"/>
    </source>
</evidence>
<dbReference type="STRING" id="715226.ABI_19430"/>
<dbReference type="Pfam" id="PF06940">
    <property type="entry name" value="DUF1287"/>
    <property type="match status" value="1"/>
</dbReference>
<protein>
    <recommendedName>
        <fullName evidence="3">DUF1287 domain-containing protein</fullName>
    </recommendedName>
</protein>
<sequence length="184" mass="20429">MILALPVLGAFPARADTPAQKLVAAVREQTRHRVTYDGAYTRIPYPMGDVAADRGVCTDVVIRGYRTALGIDLQQKVHEDMKAHFALYPKAWGLKRADSNIDHRRVPNLRVFFKRFGTVRPVGRQASDYAAGDLVTYNLPGNLPHIAVVTDPVQHLIVHNIGAGPKEERALFGYDITGHFQYGL</sequence>
<evidence type="ECO:0000313" key="2">
    <source>
        <dbReference type="Proteomes" id="UP000006512"/>
    </source>
</evidence>
<keyword evidence="2" id="KW-1185">Reference proteome</keyword>
<dbReference type="eggNOG" id="COG3738">
    <property type="taxonomic scope" value="Bacteria"/>
</dbReference>
<dbReference type="Proteomes" id="UP000006512">
    <property type="component" value="Unassembled WGS sequence"/>
</dbReference>
<proteinExistence type="predicted"/>